<dbReference type="PRINTS" id="PR00080">
    <property type="entry name" value="SDRFAMILY"/>
</dbReference>
<dbReference type="PANTHER" id="PTHR43975">
    <property type="entry name" value="ZGC:101858"/>
    <property type="match status" value="1"/>
</dbReference>
<gene>
    <name evidence="2" type="primary">fabG</name>
    <name evidence="2" type="ORF">g.4412</name>
</gene>
<proteinExistence type="predicted"/>
<sequence>MSMSSRVVLVTGSSSGIGREVALSFARLGCRLVIHGTNEERLEQTSLLCQQVSPDKIKPTSVIGDFLDTERTAKLLIDKTIAAYNRLDVLVNNAGLFKPCQVESAEAYKNFEQMITINLNSAVCLSYLAIPLLKGTKGNIINISSNLHNKCFIGAAGYCASKAALTMFTKSLAVELAPDVRVNSISPGPVATNMPARSGVDVDNFRKVVGSSCLTNRVGEPDEVARLVVFLASPESSFITGSDYIIDGGSTIKPEGTLMTSQSAT</sequence>
<dbReference type="InterPro" id="IPR002347">
    <property type="entry name" value="SDR_fam"/>
</dbReference>
<organism evidence="2">
    <name type="scientific">Aceria tosichella</name>
    <name type="common">wheat curl mite</name>
    <dbReference type="NCBI Taxonomy" id="561515"/>
    <lineage>
        <taxon>Eukaryota</taxon>
        <taxon>Metazoa</taxon>
        <taxon>Ecdysozoa</taxon>
        <taxon>Arthropoda</taxon>
        <taxon>Chelicerata</taxon>
        <taxon>Arachnida</taxon>
        <taxon>Acari</taxon>
        <taxon>Acariformes</taxon>
        <taxon>Trombidiformes</taxon>
        <taxon>Prostigmata</taxon>
        <taxon>Eupodina</taxon>
        <taxon>Eriophyoidea</taxon>
        <taxon>Eriophyidae</taxon>
        <taxon>Eriophyinae</taxon>
        <taxon>Aceriini</taxon>
        <taxon>Aceria</taxon>
    </lineage>
</organism>
<dbReference type="PRINTS" id="PR00081">
    <property type="entry name" value="GDHRDH"/>
</dbReference>
<protein>
    <submittedName>
        <fullName evidence="2">3-oxoacyl-[acyl-carrier-protein] reductase FabG</fullName>
    </submittedName>
</protein>
<reference evidence="2" key="1">
    <citation type="submission" date="2018-10" db="EMBL/GenBank/DDBJ databases">
        <title>Transcriptome assembly of Aceria tosichella (Wheat curl mite) Type 2.</title>
        <authorList>
            <person name="Scully E.D."/>
            <person name="Geib S.M."/>
            <person name="Palmer N.A."/>
            <person name="Gupta A.K."/>
            <person name="Sarath G."/>
            <person name="Tatineni S."/>
        </authorList>
    </citation>
    <scope>NUCLEOTIDE SEQUENCE</scope>
    <source>
        <strain evidence="2">LincolnNE</strain>
    </source>
</reference>
<dbReference type="Pfam" id="PF13561">
    <property type="entry name" value="adh_short_C2"/>
    <property type="match status" value="1"/>
</dbReference>
<dbReference type="PANTHER" id="PTHR43975:SF2">
    <property type="entry name" value="EG:BACR7A4.14 PROTEIN-RELATED"/>
    <property type="match status" value="1"/>
</dbReference>
<name>A0A6G1S4W5_9ACAR</name>
<dbReference type="SUPFAM" id="SSF51735">
    <property type="entry name" value="NAD(P)-binding Rossmann-fold domains"/>
    <property type="match status" value="1"/>
</dbReference>
<dbReference type="GO" id="GO:0016491">
    <property type="term" value="F:oxidoreductase activity"/>
    <property type="evidence" value="ECO:0007669"/>
    <property type="project" value="UniProtKB-KW"/>
</dbReference>
<evidence type="ECO:0000256" key="1">
    <source>
        <dbReference type="ARBA" id="ARBA00023002"/>
    </source>
</evidence>
<accession>A0A6G1S4W5</accession>
<evidence type="ECO:0000313" key="2">
    <source>
        <dbReference type="EMBL" id="MDE44980.1"/>
    </source>
</evidence>
<dbReference type="Gene3D" id="3.40.50.720">
    <property type="entry name" value="NAD(P)-binding Rossmann-like Domain"/>
    <property type="match status" value="1"/>
</dbReference>
<dbReference type="InterPro" id="IPR020904">
    <property type="entry name" value="Sc_DH/Rdtase_CS"/>
</dbReference>
<dbReference type="AlphaFoldDB" id="A0A6G1S4W5"/>
<dbReference type="PROSITE" id="PS00061">
    <property type="entry name" value="ADH_SHORT"/>
    <property type="match status" value="1"/>
</dbReference>
<dbReference type="InterPro" id="IPR036291">
    <property type="entry name" value="NAD(P)-bd_dom_sf"/>
</dbReference>
<dbReference type="EMBL" id="GGYP01000209">
    <property type="protein sequence ID" value="MDE44980.1"/>
    <property type="molecule type" value="Transcribed_RNA"/>
</dbReference>
<dbReference type="FunFam" id="3.40.50.720:FF:000084">
    <property type="entry name" value="Short-chain dehydrogenase reductase"/>
    <property type="match status" value="1"/>
</dbReference>
<keyword evidence="1" id="KW-0560">Oxidoreductase</keyword>